<dbReference type="SUPFAM" id="SSF51161">
    <property type="entry name" value="Trimeric LpxA-like enzymes"/>
    <property type="match status" value="1"/>
</dbReference>
<dbReference type="InterPro" id="IPR051159">
    <property type="entry name" value="Hexapeptide_acetyltransf"/>
</dbReference>
<evidence type="ECO:0000256" key="1">
    <source>
        <dbReference type="ARBA" id="ARBA00007274"/>
    </source>
</evidence>
<dbReference type="PANTHER" id="PTHR23416">
    <property type="entry name" value="SIALIC ACID SYNTHASE-RELATED"/>
    <property type="match status" value="1"/>
</dbReference>
<dbReference type="AlphaFoldDB" id="A0A1I1FJ07"/>
<dbReference type="EMBL" id="FOLE01000002">
    <property type="protein sequence ID" value="SFB99397.1"/>
    <property type="molecule type" value="Genomic_DNA"/>
</dbReference>
<evidence type="ECO:0000256" key="2">
    <source>
        <dbReference type="ARBA" id="ARBA00022679"/>
    </source>
</evidence>
<dbReference type="GO" id="GO:0005829">
    <property type="term" value="C:cytosol"/>
    <property type="evidence" value="ECO:0007669"/>
    <property type="project" value="TreeGrafter"/>
</dbReference>
<evidence type="ECO:0000313" key="4">
    <source>
        <dbReference type="Proteomes" id="UP000199514"/>
    </source>
</evidence>
<gene>
    <name evidence="3" type="ORF">SAMN05421780_102213</name>
</gene>
<dbReference type="InterPro" id="IPR011004">
    <property type="entry name" value="Trimer_LpxA-like_sf"/>
</dbReference>
<organism evidence="3 4">
    <name type="scientific">Flexibacter flexilis DSM 6793</name>
    <dbReference type="NCBI Taxonomy" id="927664"/>
    <lineage>
        <taxon>Bacteria</taxon>
        <taxon>Pseudomonadati</taxon>
        <taxon>Bacteroidota</taxon>
        <taxon>Cytophagia</taxon>
        <taxon>Cytophagales</taxon>
        <taxon>Flexibacteraceae</taxon>
        <taxon>Flexibacter</taxon>
    </lineage>
</organism>
<dbReference type="RefSeq" id="WP_091508492.1">
    <property type="nucleotide sequence ID" value="NZ_FOLE01000002.1"/>
</dbReference>
<accession>A0A1I1FJ07</accession>
<dbReference type="Gene3D" id="2.160.10.10">
    <property type="entry name" value="Hexapeptide repeat proteins"/>
    <property type="match status" value="1"/>
</dbReference>
<dbReference type="PANTHER" id="PTHR23416:SF23">
    <property type="entry name" value="ACETYLTRANSFERASE C18B11.09C-RELATED"/>
    <property type="match status" value="1"/>
</dbReference>
<reference evidence="3 4" key="1">
    <citation type="submission" date="2016-10" db="EMBL/GenBank/DDBJ databases">
        <authorList>
            <person name="de Groot N.N."/>
        </authorList>
    </citation>
    <scope>NUCLEOTIDE SEQUENCE [LARGE SCALE GENOMIC DNA]</scope>
    <source>
        <strain evidence="3 4">DSM 6793</strain>
    </source>
</reference>
<keyword evidence="4" id="KW-1185">Reference proteome</keyword>
<keyword evidence="2" id="KW-0808">Transferase</keyword>
<dbReference type="STRING" id="927664.SAMN05421780_102213"/>
<dbReference type="Proteomes" id="UP000199514">
    <property type="component" value="Unassembled WGS sequence"/>
</dbReference>
<name>A0A1I1FJ07_9BACT</name>
<evidence type="ECO:0008006" key="5">
    <source>
        <dbReference type="Google" id="ProtNLM"/>
    </source>
</evidence>
<sequence>MKNIIIRFYTWSVRTILFFLPETEKVNLFRGWLYSWVLKDCKGDFRVGHDVLLKNPQWISVGYGVHINMGCQLMGGNITIGDRVLFGPMVLVAAGNHTFDGKDYFTGFERGHIHIGSGCWIGGNSSLLMGTNIPNGCVVGGLVLFVQNLFQKKIV</sequence>
<dbReference type="GO" id="GO:0008374">
    <property type="term" value="F:O-acyltransferase activity"/>
    <property type="evidence" value="ECO:0007669"/>
    <property type="project" value="TreeGrafter"/>
</dbReference>
<comment type="similarity">
    <text evidence="1">Belongs to the transferase hexapeptide repeat family.</text>
</comment>
<protein>
    <recommendedName>
        <fullName evidence="5">Transferase hexapeptide (Six repeat-containing protein)</fullName>
    </recommendedName>
</protein>
<evidence type="ECO:0000313" key="3">
    <source>
        <dbReference type="EMBL" id="SFB99397.1"/>
    </source>
</evidence>
<proteinExistence type="inferred from homology"/>
<dbReference type="OrthoDB" id="9812571at2"/>